<dbReference type="Pfam" id="PF19888">
    <property type="entry name" value="DUF6361"/>
    <property type="match status" value="1"/>
</dbReference>
<evidence type="ECO:0000313" key="1">
    <source>
        <dbReference type="EMBL" id="MFC4352296.1"/>
    </source>
</evidence>
<reference evidence="2" key="1">
    <citation type="journal article" date="2019" name="Int. J. Syst. Evol. Microbiol.">
        <title>The Global Catalogue of Microorganisms (GCM) 10K type strain sequencing project: providing services to taxonomists for standard genome sequencing and annotation.</title>
        <authorList>
            <consortium name="The Broad Institute Genomics Platform"/>
            <consortium name="The Broad Institute Genome Sequencing Center for Infectious Disease"/>
            <person name="Wu L."/>
            <person name="Ma J."/>
        </authorList>
    </citation>
    <scope>NUCLEOTIDE SEQUENCE [LARGE SCALE GENOMIC DNA]</scope>
    <source>
        <strain evidence="2">CECT 8472</strain>
    </source>
</reference>
<proteinExistence type="predicted"/>
<dbReference type="Proteomes" id="UP001595799">
    <property type="component" value="Unassembled WGS sequence"/>
</dbReference>
<accession>A0ABV8ULZ9</accession>
<dbReference type="EMBL" id="JBHSCW010000006">
    <property type="protein sequence ID" value="MFC4352296.1"/>
    <property type="molecule type" value="Genomic_DNA"/>
</dbReference>
<comment type="caution">
    <text evidence="1">The sequence shown here is derived from an EMBL/GenBank/DDBJ whole genome shotgun (WGS) entry which is preliminary data.</text>
</comment>
<gene>
    <name evidence="1" type="ORF">ACFOW6_12170</name>
</gene>
<organism evidence="1 2">
    <name type="scientific">Fodinicurvata halophila</name>
    <dbReference type="NCBI Taxonomy" id="1419723"/>
    <lineage>
        <taxon>Bacteria</taxon>
        <taxon>Pseudomonadati</taxon>
        <taxon>Pseudomonadota</taxon>
        <taxon>Alphaproteobacteria</taxon>
        <taxon>Rhodospirillales</taxon>
        <taxon>Rhodovibrionaceae</taxon>
        <taxon>Fodinicurvata</taxon>
    </lineage>
</organism>
<protein>
    <submittedName>
        <fullName evidence="1">DUF6361 family protein</fullName>
    </submittedName>
</protein>
<dbReference type="InterPro" id="IPR045941">
    <property type="entry name" value="DUF6361"/>
</dbReference>
<evidence type="ECO:0000313" key="2">
    <source>
        <dbReference type="Proteomes" id="UP001595799"/>
    </source>
</evidence>
<dbReference type="RefSeq" id="WP_382422645.1">
    <property type="nucleotide sequence ID" value="NZ_JBHSCW010000006.1"/>
</dbReference>
<keyword evidence="2" id="KW-1185">Reference proteome</keyword>
<name>A0ABV8ULZ9_9PROT</name>
<sequence>MSSLTWVDFDAEEQKRVQHILAMFEESTTRNELGLAAIRDSISDHFFPGTSTIHTRLRYMLFIPWMLQEIEEREASERVNLTTLRKYEGLLIDALEAGGETNGVIGQRSRSQLQRLPTHIYWYGLESWGIRIFHGSLDSYLAALRQLKQTGGAISQINPEDTEPRSFLIESLPKAPEGFLDKVDFTLRTEEAEFLRDRLSKSHRNTLLTQLSVRDYADCNYVWEHPCLSELEEITRDLLEHARLFSHLMHGAALLYGLQICELLERDDWLEKHSEALHQWTTELELGALRHWSLDKLRGSDFHDFHAIKPKVRNFVAEWKTRVVETQGNLANDPKARELIKKRERGLKGSKSRFTNSSVRRMWNGETTSGRMDFRWPQANSYLRDLANAQ</sequence>